<comment type="caution">
    <text evidence="3">The sequence shown here is derived from an EMBL/GenBank/DDBJ whole genome shotgun (WGS) entry which is preliminary data.</text>
</comment>
<keyword evidence="1" id="KW-0175">Coiled coil</keyword>
<evidence type="ECO:0000313" key="3">
    <source>
        <dbReference type="EMBL" id="EMN30801.1"/>
    </source>
</evidence>
<proteinExistence type="predicted"/>
<protein>
    <submittedName>
        <fullName evidence="3">PF03961 family protein</fullName>
    </submittedName>
</protein>
<dbReference type="Pfam" id="PF20250">
    <property type="entry name" value="FapA_N"/>
    <property type="match status" value="1"/>
</dbReference>
<dbReference type="Pfam" id="PF03961">
    <property type="entry name" value="FapA"/>
    <property type="match status" value="1"/>
</dbReference>
<feature type="domain" description="RNA-binding protein KhpB N-terminal" evidence="2">
    <location>
        <begin position="24"/>
        <end position="73"/>
    </location>
</feature>
<evidence type="ECO:0000313" key="4">
    <source>
        <dbReference type="Proteomes" id="UP000012137"/>
    </source>
</evidence>
<dbReference type="InterPro" id="IPR038247">
    <property type="entry name" value="Jag_N_dom_sf"/>
</dbReference>
<reference evidence="3 4" key="1">
    <citation type="submission" date="2013-01" db="EMBL/GenBank/DDBJ databases">
        <authorList>
            <person name="Harkins D.M."/>
            <person name="Durkin A.S."/>
            <person name="Brinkac L.M."/>
            <person name="Haft D.H."/>
            <person name="Selengut J.D."/>
            <person name="Sanka R."/>
            <person name="DePew J."/>
            <person name="Purushe J."/>
            <person name="Peacock S.J."/>
            <person name="Thaipadungpanit J."/>
            <person name="Wuthiekanun V.W."/>
            <person name="Day N.P."/>
            <person name="Vinetz J.M."/>
            <person name="Sutton G.G."/>
            <person name="Nierman W.C."/>
            <person name="Fouts D.E."/>
        </authorList>
    </citation>
    <scope>NUCLEOTIDE SEQUENCE [LARGE SCALE GENOMIC DNA]</scope>
    <source>
        <strain evidence="3 4">L0374</strain>
    </source>
</reference>
<dbReference type="EMBL" id="AHMZ02000070">
    <property type="protein sequence ID" value="EMN30801.1"/>
    <property type="molecule type" value="Genomic_DNA"/>
</dbReference>
<gene>
    <name evidence="3" type="ORF">LEP1GSC083_5316</name>
</gene>
<organism evidence="3 4">
    <name type="scientific">Leptospira interrogans serovar Pyrogenes str. L0374</name>
    <dbReference type="NCBI Taxonomy" id="1049928"/>
    <lineage>
        <taxon>Bacteria</taxon>
        <taxon>Pseudomonadati</taxon>
        <taxon>Spirochaetota</taxon>
        <taxon>Spirochaetia</taxon>
        <taxon>Leptospirales</taxon>
        <taxon>Leptospiraceae</taxon>
        <taxon>Leptospira</taxon>
    </lineage>
</organism>
<dbReference type="InterPro" id="IPR046865">
    <property type="entry name" value="FapA_b_solenoid"/>
</dbReference>
<dbReference type="SMART" id="SM01245">
    <property type="entry name" value="Jag_N"/>
    <property type="match status" value="1"/>
</dbReference>
<dbReference type="PANTHER" id="PTHR38032:SF1">
    <property type="entry name" value="RNA-BINDING PROTEIN KHPB N-TERMINAL DOMAIN-CONTAINING PROTEIN"/>
    <property type="match status" value="1"/>
</dbReference>
<evidence type="ECO:0000256" key="1">
    <source>
        <dbReference type="SAM" id="Coils"/>
    </source>
</evidence>
<evidence type="ECO:0000259" key="2">
    <source>
        <dbReference type="SMART" id="SM01245"/>
    </source>
</evidence>
<dbReference type="InterPro" id="IPR005646">
    <property type="entry name" value="FapA"/>
</dbReference>
<feature type="coiled-coil region" evidence="1">
    <location>
        <begin position="557"/>
        <end position="598"/>
    </location>
</feature>
<sequence>MGSLIPFLQDQSKELDRIQNEQVEVYGDTLENSLRLAAKHLKKQVHELDYVVLKRGKKKLFGHEPWHIRVSILPEDNFLDELTELDQKLTGGSGKLVSKDLKDLIQPKDKNGKALVQILRNGVYLTTFAPLGDGHPVDLDEVFKKLSLKGVSGEDGKLVRKIVKEAKGEPILISQQKPRPGMEAKLILDISPDKMKAKVTILPPRPGGRDFEVRDVVNHLKNAGVKYGFKEEEIQRKLEEEFYNQPFIGAEGDYPINGKNAQIIYHVRTSKNISFREDESGRVDFKDLDLIENVVVGQLLAEKIPAEKGKYGRTLFNELLPAKDGADTDLKQGKGTILSEDRSKLTAEVNGQVVYATGRLSVETVYRVNGDVGIKTGNVTFLGSIVITGNVEDNYSVKAAGNIEIYGTVQKARVEADGDIIIRQGISGREEAHVESTGGNVIAKFIQSATVITEKDVMVQEGVLHSFVSAGGKILCNGKRGQIVGGTVRASELIAARSIGSSANPATELVVGIDPKVLKQIADYEAKMHESQAKHEQVFKSLKTLQARKESDPASFTEEHENQLSKMQKAVDKLDSRIKEFETEINNLKNYMEEKSSHGKISIEKVLYGGVTMRIRNSDFKTRNEIKNKTFVEENGMIRQVPYEDPEPDKKDWRKNEIVVIKP</sequence>
<dbReference type="InterPro" id="IPR032782">
    <property type="entry name" value="KhpB_N"/>
</dbReference>
<dbReference type="Gene3D" id="3.30.30.80">
    <property type="entry name" value="probable RNA-binding protein from clostridium symbiosum atcc 14940"/>
    <property type="match status" value="1"/>
</dbReference>
<accession>M6K9J1</accession>
<dbReference type="Proteomes" id="UP000012137">
    <property type="component" value="Unassembled WGS sequence"/>
</dbReference>
<dbReference type="InterPro" id="IPR046866">
    <property type="entry name" value="FapA_N"/>
</dbReference>
<dbReference type="PANTHER" id="PTHR38032">
    <property type="entry name" value="POLYMERASE-RELATED"/>
    <property type="match status" value="1"/>
</dbReference>
<dbReference type="Pfam" id="PF14804">
    <property type="entry name" value="Jag_N"/>
    <property type="match status" value="1"/>
</dbReference>
<dbReference type="AlphaFoldDB" id="M6K9J1"/>
<name>M6K9J1_LEPIR</name>